<feature type="domain" description="Carbohydrate kinase PfkB" evidence="10">
    <location>
        <begin position="2"/>
        <end position="293"/>
    </location>
</feature>
<evidence type="ECO:0000256" key="8">
    <source>
        <dbReference type="ARBA" id="ARBA00023277"/>
    </source>
</evidence>
<dbReference type="InterPro" id="IPR011611">
    <property type="entry name" value="PfkB_dom"/>
</dbReference>
<feature type="binding site" evidence="9">
    <location>
        <position position="248"/>
    </location>
    <ligand>
        <name>K(+)</name>
        <dbReference type="ChEBI" id="CHEBI:29103"/>
    </ligand>
</feature>
<comment type="subunit">
    <text evidence="9">Homodimer.</text>
</comment>
<feature type="binding site" evidence="9">
    <location>
        <position position="285"/>
    </location>
    <ligand>
        <name>K(+)</name>
        <dbReference type="ChEBI" id="CHEBI:29103"/>
    </ligand>
</feature>
<feature type="binding site" evidence="9">
    <location>
        <begin position="251"/>
        <end position="252"/>
    </location>
    <ligand>
        <name>ATP</name>
        <dbReference type="ChEBI" id="CHEBI:30616"/>
    </ligand>
</feature>
<evidence type="ECO:0000313" key="11">
    <source>
        <dbReference type="EMBL" id="MFC0273182.1"/>
    </source>
</evidence>
<gene>
    <name evidence="11" type="primary">rbsK</name>
    <name evidence="9" type="synonym">deoK</name>
    <name evidence="11" type="ORF">ACFFIX_17345</name>
</gene>
<dbReference type="PANTHER" id="PTHR10584">
    <property type="entry name" value="SUGAR KINASE"/>
    <property type="match status" value="1"/>
</dbReference>
<keyword evidence="7 9" id="KW-0630">Potassium</keyword>
<dbReference type="NCBIfam" id="TIGR02152">
    <property type="entry name" value="D_ribokin_bact"/>
    <property type="match status" value="1"/>
</dbReference>
<evidence type="ECO:0000259" key="10">
    <source>
        <dbReference type="Pfam" id="PF00294"/>
    </source>
</evidence>
<feature type="active site" description="Proton acceptor" evidence="9">
    <location>
        <position position="252"/>
    </location>
</feature>
<evidence type="ECO:0000256" key="5">
    <source>
        <dbReference type="ARBA" id="ARBA00022840"/>
    </source>
</evidence>
<feature type="binding site" evidence="9">
    <location>
        <position position="287"/>
    </location>
    <ligand>
        <name>K(+)</name>
        <dbReference type="ChEBI" id="CHEBI:29103"/>
    </ligand>
</feature>
<feature type="binding site" evidence="9">
    <location>
        <position position="246"/>
    </location>
    <ligand>
        <name>K(+)</name>
        <dbReference type="ChEBI" id="CHEBI:29103"/>
    </ligand>
</feature>
<evidence type="ECO:0000256" key="9">
    <source>
        <dbReference type="HAMAP-Rule" id="MF_01987"/>
    </source>
</evidence>
<feature type="binding site" evidence="9">
    <location>
        <position position="139"/>
    </location>
    <ligand>
        <name>substrate</name>
    </ligand>
</feature>
<proteinExistence type="inferred from homology"/>
<accession>A0ABV6GHM0</accession>
<dbReference type="Proteomes" id="UP001589854">
    <property type="component" value="Unassembled WGS sequence"/>
</dbReference>
<evidence type="ECO:0000256" key="4">
    <source>
        <dbReference type="ARBA" id="ARBA00022777"/>
    </source>
</evidence>
<feature type="binding site" evidence="9">
    <location>
        <begin position="10"/>
        <end position="12"/>
    </location>
    <ligand>
        <name>substrate</name>
    </ligand>
</feature>
<comment type="similarity">
    <text evidence="9">Belongs to the carbohydrate kinase PfkB family. Deoxyribokinase subfamily.</text>
</comment>
<keyword evidence="6 9" id="KW-0460">Magnesium</keyword>
<name>A0ABV6GHM0_9BACI</name>
<protein>
    <recommendedName>
        <fullName evidence="9">Deoxyribokinase</fullName>
        <shortName evidence="9">dRK</shortName>
        <ecNumber evidence="9">2.7.1.229</ecNumber>
    </recommendedName>
    <alternativeName>
        <fullName evidence="9">ATP:2-deoxy-D-ribose 5-phosphotransferase</fullName>
    </alternativeName>
</protein>
<dbReference type="InterPro" id="IPR029056">
    <property type="entry name" value="Ribokinase-like"/>
</dbReference>
<comment type="caution">
    <text evidence="11">The sequence shown here is derived from an EMBL/GenBank/DDBJ whole genome shotgun (WGS) entry which is preliminary data.</text>
</comment>
<evidence type="ECO:0000256" key="7">
    <source>
        <dbReference type="ARBA" id="ARBA00022958"/>
    </source>
</evidence>
<comment type="cofactor">
    <cofactor evidence="9">
        <name>Mg(2+)</name>
        <dbReference type="ChEBI" id="CHEBI:18420"/>
    </cofactor>
</comment>
<dbReference type="Pfam" id="PF00294">
    <property type="entry name" value="PfkB"/>
    <property type="match status" value="1"/>
</dbReference>
<comment type="caution">
    <text evidence="9">Lacks conserved residue(s) required for the propagation of feature annotation.</text>
</comment>
<dbReference type="InterPro" id="IPR011877">
    <property type="entry name" value="Ribokinase"/>
</dbReference>
<keyword evidence="8 9" id="KW-0119">Carbohydrate metabolism</keyword>
<keyword evidence="4 9" id="KW-0418">Kinase</keyword>
<evidence type="ECO:0000313" key="12">
    <source>
        <dbReference type="Proteomes" id="UP001589854"/>
    </source>
</evidence>
<dbReference type="PANTHER" id="PTHR10584:SF166">
    <property type="entry name" value="RIBOKINASE"/>
    <property type="match status" value="1"/>
</dbReference>
<comment type="subcellular location">
    <subcellularLocation>
        <location evidence="9">Cytoplasm</location>
    </subcellularLocation>
</comment>
<dbReference type="RefSeq" id="WP_378936233.1">
    <property type="nucleotide sequence ID" value="NZ_JBHLVO010000017.1"/>
</dbReference>
<organism evidence="11 12">
    <name type="scientific">Metabacillus herbersteinensis</name>
    <dbReference type="NCBI Taxonomy" id="283816"/>
    <lineage>
        <taxon>Bacteria</taxon>
        <taxon>Bacillati</taxon>
        <taxon>Bacillota</taxon>
        <taxon>Bacilli</taxon>
        <taxon>Bacillales</taxon>
        <taxon>Bacillaceae</taxon>
        <taxon>Metabacillus</taxon>
    </lineage>
</organism>
<evidence type="ECO:0000256" key="3">
    <source>
        <dbReference type="ARBA" id="ARBA00022741"/>
    </source>
</evidence>
<keyword evidence="3 9" id="KW-0547">Nucleotide-binding</keyword>
<keyword evidence="2 9" id="KW-0479">Metal-binding</keyword>
<dbReference type="SUPFAM" id="SSF53613">
    <property type="entry name" value="Ribokinase-like"/>
    <property type="match status" value="1"/>
</dbReference>
<dbReference type="Gene3D" id="3.40.1190.20">
    <property type="match status" value="1"/>
</dbReference>
<dbReference type="EC" id="2.7.1.229" evidence="9"/>
<sequence length="314" mass="33899">MDIAVIGSNMVDLISYIDKMPKEGETLEAPEFEIGCGGKGANQAVAAAKMGSKVMMVTKVGDDLFADNTIRNLENYGIDTEFTNKVLDTSSGVAPIFVDQDSKNRILIIKGANQHLLPEDVDKATEKLKQCSLIVLQLEIPLETIYQAIDFGNEYGIPVILNPAPASKNLDFSHIYKCDFFIPNETELEILTGMPVDTVEQIKAAAGTLIDNGVKDVIVTMGSRGVMWVNKGEVHIVDSHKVAAIDTTGAGDAFIGCFAHYFVQNGDVLLAINMATAFAALSVTKRGTQTSYPSVDEVEQFEGKGLNKIKGFAI</sequence>
<feature type="binding site" evidence="9">
    <location>
        <position position="291"/>
    </location>
    <ligand>
        <name>K(+)</name>
        <dbReference type="ChEBI" id="CHEBI:29103"/>
    </ligand>
</feature>
<dbReference type="HAMAP" id="MF_01987">
    <property type="entry name" value="Ribokinase"/>
    <property type="match status" value="1"/>
</dbReference>
<dbReference type="GO" id="GO:0004747">
    <property type="term" value="F:ribokinase activity"/>
    <property type="evidence" value="ECO:0007669"/>
    <property type="project" value="UniProtKB-EC"/>
</dbReference>
<feature type="binding site" evidence="9">
    <location>
        <position position="184"/>
    </location>
    <ligand>
        <name>ATP</name>
        <dbReference type="ChEBI" id="CHEBI:30616"/>
    </ligand>
</feature>
<feature type="binding site" evidence="9">
    <location>
        <begin position="220"/>
        <end position="225"/>
    </location>
    <ligand>
        <name>ATP</name>
        <dbReference type="ChEBI" id="CHEBI:30616"/>
    </ligand>
</feature>
<evidence type="ECO:0000256" key="2">
    <source>
        <dbReference type="ARBA" id="ARBA00022723"/>
    </source>
</evidence>
<keyword evidence="12" id="KW-1185">Reference proteome</keyword>
<feature type="binding site" evidence="9">
    <location>
        <position position="252"/>
    </location>
    <ligand>
        <name>substrate</name>
    </ligand>
</feature>
<evidence type="ECO:0000256" key="6">
    <source>
        <dbReference type="ARBA" id="ARBA00022842"/>
    </source>
</evidence>
<feature type="site" description="Important for substrate specificity" evidence="9">
    <location>
        <position position="10"/>
    </location>
</feature>
<keyword evidence="9" id="KW-0963">Cytoplasm</keyword>
<keyword evidence="1 9" id="KW-0808">Transferase</keyword>
<reference evidence="11 12" key="1">
    <citation type="submission" date="2024-09" db="EMBL/GenBank/DDBJ databases">
        <authorList>
            <person name="Sun Q."/>
            <person name="Mori K."/>
        </authorList>
    </citation>
    <scope>NUCLEOTIDE SEQUENCE [LARGE SCALE GENOMIC DNA]</scope>
    <source>
        <strain evidence="11 12">CCM 7228</strain>
    </source>
</reference>
<dbReference type="EMBL" id="JBHLVO010000017">
    <property type="protein sequence ID" value="MFC0273182.1"/>
    <property type="molecule type" value="Genomic_DNA"/>
</dbReference>
<feature type="binding site" evidence="9">
    <location>
        <position position="282"/>
    </location>
    <ligand>
        <name>K(+)</name>
        <dbReference type="ChEBI" id="CHEBI:29103"/>
    </ligand>
</feature>
<evidence type="ECO:0000256" key="1">
    <source>
        <dbReference type="ARBA" id="ARBA00022679"/>
    </source>
</evidence>
<keyword evidence="5 9" id="KW-0067">ATP-binding</keyword>
<dbReference type="InterPro" id="IPR002139">
    <property type="entry name" value="Ribo/fructo_kinase"/>
</dbReference>
<dbReference type="CDD" id="cd01174">
    <property type="entry name" value="ribokinase"/>
    <property type="match status" value="1"/>
</dbReference>
<comment type="function">
    <text evidence="9">Catalyzes the ATP-dependent phosphorylation of 2-deoxy-D-ribose to 2-deoxy-D-ribose 5-phosphate (dRib-5P), allowing the use of deoxyribose as the sole carbon source.</text>
</comment>
<feature type="binding site" evidence="9">
    <location>
        <begin position="38"/>
        <end position="42"/>
    </location>
    <ligand>
        <name>substrate</name>
    </ligand>
</feature>
<comment type="catalytic activity">
    <reaction evidence="9">
        <text>2-deoxy-D-ribose + ATP = 2-deoxy-D-ribose 5-phosphate + ADP + H(+)</text>
        <dbReference type="Rhea" id="RHEA:30871"/>
        <dbReference type="ChEBI" id="CHEBI:15378"/>
        <dbReference type="ChEBI" id="CHEBI:30616"/>
        <dbReference type="ChEBI" id="CHEBI:62877"/>
        <dbReference type="ChEBI" id="CHEBI:90761"/>
        <dbReference type="ChEBI" id="CHEBI:456216"/>
        <dbReference type="EC" id="2.7.1.229"/>
    </reaction>
</comment>
<dbReference type="PRINTS" id="PR00990">
    <property type="entry name" value="RIBOKINASE"/>
</dbReference>